<keyword evidence="3 5" id="KW-1133">Transmembrane helix</keyword>
<dbReference type="PANTHER" id="PTHR43759">
    <property type="entry name" value="TREHALOSE TRANSPORT SYSTEM PERMEASE PROTEIN SUGA"/>
    <property type="match status" value="1"/>
</dbReference>
<dbReference type="InterPro" id="IPR052730">
    <property type="entry name" value="Sugar_ABC_transporter"/>
</dbReference>
<evidence type="ECO:0000256" key="1">
    <source>
        <dbReference type="ARBA" id="ARBA00004141"/>
    </source>
</evidence>
<dbReference type="InterPro" id="IPR035906">
    <property type="entry name" value="MetI-like_sf"/>
</dbReference>
<evidence type="ECO:0000259" key="6">
    <source>
        <dbReference type="PROSITE" id="PS50928"/>
    </source>
</evidence>
<keyword evidence="4 5" id="KW-0472">Membrane</keyword>
<gene>
    <name evidence="7" type="ORF">UFOPK3772_00981</name>
</gene>
<dbReference type="GO" id="GO:0055085">
    <property type="term" value="P:transmembrane transport"/>
    <property type="evidence" value="ECO:0007669"/>
    <property type="project" value="InterPro"/>
</dbReference>
<feature type="transmembrane region" description="Helical" evidence="5">
    <location>
        <begin position="112"/>
        <end position="133"/>
    </location>
</feature>
<dbReference type="Pfam" id="PF00528">
    <property type="entry name" value="BPD_transp_1"/>
    <property type="match status" value="1"/>
</dbReference>
<dbReference type="PROSITE" id="PS50928">
    <property type="entry name" value="ABC_TM1"/>
    <property type="match status" value="1"/>
</dbReference>
<comment type="subcellular location">
    <subcellularLocation>
        <location evidence="1">Membrane</location>
        <topology evidence="1">Multi-pass membrane protein</topology>
    </subcellularLocation>
</comment>
<name>A0A6J7JFF7_9ZZZZ</name>
<dbReference type="EMBL" id="CAFBNE010000023">
    <property type="protein sequence ID" value="CAB4941923.1"/>
    <property type="molecule type" value="Genomic_DNA"/>
</dbReference>
<evidence type="ECO:0000313" key="7">
    <source>
        <dbReference type="EMBL" id="CAB4941923.1"/>
    </source>
</evidence>
<reference evidence="7" key="1">
    <citation type="submission" date="2020-05" db="EMBL/GenBank/DDBJ databases">
        <authorList>
            <person name="Chiriac C."/>
            <person name="Salcher M."/>
            <person name="Ghai R."/>
            <person name="Kavagutti S V."/>
        </authorList>
    </citation>
    <scope>NUCLEOTIDE SEQUENCE</scope>
</reference>
<sequence>MRLPTSARLSETTAERLRIAALLAPAVALIVLLFLGGLVSGLLRSLNYFPLIGLDTPNFDAYTAILSDREFLLSFWLTLYISLVSTILSTVLAVAAALLLRAALKGRRVVNVFFSLNLTIPHLVGAVGILYLISQSGLLARAAANLGMIDRPAEFPALVADPLAIGIILTYVWKEVPFIGVIALAILLSVGEDYESVAKSLGAKRWQAFRHVTLPLLAPGVASASFIVFAFTFGAFEIPWLLGRTYPSALPVLAFESYSDVDLGSRPKAMAMAMVIALLSALAIVGYTRLSRRFIRS</sequence>
<evidence type="ECO:0000256" key="4">
    <source>
        <dbReference type="ARBA" id="ARBA00023136"/>
    </source>
</evidence>
<dbReference type="SUPFAM" id="SSF161098">
    <property type="entry name" value="MetI-like"/>
    <property type="match status" value="1"/>
</dbReference>
<evidence type="ECO:0000256" key="5">
    <source>
        <dbReference type="SAM" id="Phobius"/>
    </source>
</evidence>
<organism evidence="7">
    <name type="scientific">freshwater metagenome</name>
    <dbReference type="NCBI Taxonomy" id="449393"/>
    <lineage>
        <taxon>unclassified sequences</taxon>
        <taxon>metagenomes</taxon>
        <taxon>ecological metagenomes</taxon>
    </lineage>
</organism>
<evidence type="ECO:0000256" key="2">
    <source>
        <dbReference type="ARBA" id="ARBA00022692"/>
    </source>
</evidence>
<keyword evidence="2 5" id="KW-0812">Transmembrane</keyword>
<feature type="transmembrane region" description="Helical" evidence="5">
    <location>
        <begin position="21"/>
        <end position="43"/>
    </location>
</feature>
<feature type="transmembrane region" description="Helical" evidence="5">
    <location>
        <begin position="163"/>
        <end position="191"/>
    </location>
</feature>
<dbReference type="AlphaFoldDB" id="A0A6J7JFF7"/>
<feature type="transmembrane region" description="Helical" evidence="5">
    <location>
        <begin position="75"/>
        <end position="100"/>
    </location>
</feature>
<feature type="domain" description="ABC transmembrane type-1" evidence="6">
    <location>
        <begin position="75"/>
        <end position="287"/>
    </location>
</feature>
<dbReference type="CDD" id="cd06261">
    <property type="entry name" value="TM_PBP2"/>
    <property type="match status" value="1"/>
</dbReference>
<dbReference type="InterPro" id="IPR000515">
    <property type="entry name" value="MetI-like"/>
</dbReference>
<dbReference type="GO" id="GO:0016020">
    <property type="term" value="C:membrane"/>
    <property type="evidence" value="ECO:0007669"/>
    <property type="project" value="UniProtKB-SubCell"/>
</dbReference>
<dbReference type="Gene3D" id="1.10.3720.10">
    <property type="entry name" value="MetI-like"/>
    <property type="match status" value="1"/>
</dbReference>
<accession>A0A6J7JFF7</accession>
<dbReference type="PANTHER" id="PTHR43759:SF1">
    <property type="entry name" value="GLUCOSE IMPORT SYSTEM PERMEASE PROTEIN GLCT"/>
    <property type="match status" value="1"/>
</dbReference>
<proteinExistence type="predicted"/>
<protein>
    <submittedName>
        <fullName evidence="7">Unannotated protein</fullName>
    </submittedName>
</protein>
<feature type="transmembrane region" description="Helical" evidence="5">
    <location>
        <begin position="269"/>
        <end position="290"/>
    </location>
</feature>
<feature type="transmembrane region" description="Helical" evidence="5">
    <location>
        <begin position="212"/>
        <end position="236"/>
    </location>
</feature>
<evidence type="ECO:0000256" key="3">
    <source>
        <dbReference type="ARBA" id="ARBA00022989"/>
    </source>
</evidence>